<gene>
    <name evidence="3" type="ORF">N7532_000334</name>
</gene>
<comment type="caution">
    <text evidence="3">The sequence shown here is derived from an EMBL/GenBank/DDBJ whole genome shotgun (WGS) entry which is preliminary data.</text>
</comment>
<reference evidence="3" key="2">
    <citation type="journal article" date="2023" name="IMA Fungus">
        <title>Comparative genomic study of the Penicillium genus elucidates a diverse pangenome and 15 lateral gene transfer events.</title>
        <authorList>
            <person name="Petersen C."/>
            <person name="Sorensen T."/>
            <person name="Nielsen M.R."/>
            <person name="Sondergaard T.E."/>
            <person name="Sorensen J.L."/>
            <person name="Fitzpatrick D.A."/>
            <person name="Frisvad J.C."/>
            <person name="Nielsen K.L."/>
        </authorList>
    </citation>
    <scope>NUCLEOTIDE SEQUENCE</scope>
    <source>
        <strain evidence="3">IBT 30761</strain>
    </source>
</reference>
<dbReference type="Proteomes" id="UP001149074">
    <property type="component" value="Unassembled WGS sequence"/>
</dbReference>
<proteinExistence type="inferred from homology"/>
<dbReference type="SUPFAM" id="SSF54909">
    <property type="entry name" value="Dimeric alpha+beta barrel"/>
    <property type="match status" value="1"/>
</dbReference>
<comment type="similarity">
    <text evidence="1">Belongs to the tpcK family.</text>
</comment>
<reference evidence="3" key="1">
    <citation type="submission" date="2022-11" db="EMBL/GenBank/DDBJ databases">
        <authorList>
            <person name="Petersen C."/>
        </authorList>
    </citation>
    <scope>NUCLEOTIDE SEQUENCE</scope>
    <source>
        <strain evidence="3">IBT 30761</strain>
    </source>
</reference>
<evidence type="ECO:0000256" key="1">
    <source>
        <dbReference type="ARBA" id="ARBA00005986"/>
    </source>
</evidence>
<dbReference type="InterPro" id="IPR009799">
    <property type="entry name" value="EthD_dom"/>
</dbReference>
<dbReference type="EMBL" id="JAPQKI010000001">
    <property type="protein sequence ID" value="KAJ5112289.1"/>
    <property type="molecule type" value="Genomic_DNA"/>
</dbReference>
<dbReference type="InterPro" id="IPR011008">
    <property type="entry name" value="Dimeric_a/b-barrel"/>
</dbReference>
<accession>A0A9W9KMI7</accession>
<feature type="domain" description="EthD" evidence="2">
    <location>
        <begin position="12"/>
        <end position="103"/>
    </location>
</feature>
<organism evidence="3 4">
    <name type="scientific">Penicillium argentinense</name>
    <dbReference type="NCBI Taxonomy" id="1131581"/>
    <lineage>
        <taxon>Eukaryota</taxon>
        <taxon>Fungi</taxon>
        <taxon>Dikarya</taxon>
        <taxon>Ascomycota</taxon>
        <taxon>Pezizomycotina</taxon>
        <taxon>Eurotiomycetes</taxon>
        <taxon>Eurotiomycetidae</taxon>
        <taxon>Eurotiales</taxon>
        <taxon>Aspergillaceae</taxon>
        <taxon>Penicillium</taxon>
    </lineage>
</organism>
<dbReference type="Gene3D" id="3.30.70.100">
    <property type="match status" value="1"/>
</dbReference>
<dbReference type="RefSeq" id="XP_056480062.1">
    <property type="nucleotide sequence ID" value="XM_056612838.1"/>
</dbReference>
<name>A0A9W9KMI7_9EURO</name>
<keyword evidence="4" id="KW-1185">Reference proteome</keyword>
<dbReference type="OrthoDB" id="2519291at2759"/>
<dbReference type="GeneID" id="81351817"/>
<evidence type="ECO:0000259" key="2">
    <source>
        <dbReference type="Pfam" id="PF07110"/>
    </source>
</evidence>
<dbReference type="Pfam" id="PF07110">
    <property type="entry name" value="EthD"/>
    <property type="match status" value="1"/>
</dbReference>
<protein>
    <recommendedName>
        <fullName evidence="2">EthD domain-containing protein</fullName>
    </recommendedName>
</protein>
<dbReference type="GO" id="GO:0016491">
    <property type="term" value="F:oxidoreductase activity"/>
    <property type="evidence" value="ECO:0007669"/>
    <property type="project" value="InterPro"/>
</dbReference>
<evidence type="ECO:0000313" key="3">
    <source>
        <dbReference type="EMBL" id="KAJ5112289.1"/>
    </source>
</evidence>
<sequence length="119" mass="13382">MTVKVLIYAYRKPGLSIEEFKKRYETHAALVKQLAGADFPFVTNAPTSPAPPSRLPRMKHFDFDAYAELTFVDQAALGTFTAKVQSPEIARRIEEDEEEFLDRGRLGIAMLGEVCETTN</sequence>
<evidence type="ECO:0000313" key="4">
    <source>
        <dbReference type="Proteomes" id="UP001149074"/>
    </source>
</evidence>
<dbReference type="AlphaFoldDB" id="A0A9W9KMI7"/>